<dbReference type="Gene3D" id="1.25.40.10">
    <property type="entry name" value="Tetratricopeptide repeat domain"/>
    <property type="match status" value="3"/>
</dbReference>
<keyword evidence="2" id="KW-0472">Membrane</keyword>
<keyword evidence="1" id="KW-0802">TPR repeat</keyword>
<dbReference type="STRING" id="1563681.BFP71_03190"/>
<evidence type="ECO:0000256" key="1">
    <source>
        <dbReference type="PROSITE-ProRule" id="PRU00339"/>
    </source>
</evidence>
<feature type="repeat" description="TPR" evidence="1">
    <location>
        <begin position="290"/>
        <end position="323"/>
    </location>
</feature>
<dbReference type="RefSeq" id="WP_069833995.1">
    <property type="nucleotide sequence ID" value="NZ_MDGQ01000003.1"/>
</dbReference>
<evidence type="ECO:0000256" key="3">
    <source>
        <dbReference type="SAM" id="SignalP"/>
    </source>
</evidence>
<dbReference type="SUPFAM" id="SSF81901">
    <property type="entry name" value="HCP-like"/>
    <property type="match status" value="1"/>
</dbReference>
<dbReference type="SMART" id="SM00028">
    <property type="entry name" value="TPR"/>
    <property type="match status" value="5"/>
</dbReference>
<dbReference type="InterPro" id="IPR011990">
    <property type="entry name" value="TPR-like_helical_dom_sf"/>
</dbReference>
<evidence type="ECO:0000256" key="2">
    <source>
        <dbReference type="SAM" id="Phobius"/>
    </source>
</evidence>
<comment type="caution">
    <text evidence="5">The sequence shown here is derived from an EMBL/GenBank/DDBJ whole genome shotgun (WGS) entry which is preliminary data.</text>
</comment>
<keyword evidence="3" id="KW-0732">Signal</keyword>
<dbReference type="OrthoDB" id="1489296at2"/>
<feature type="transmembrane region" description="Helical" evidence="2">
    <location>
        <begin position="1100"/>
        <end position="1116"/>
    </location>
</feature>
<name>A0A1E5T5N3_9BACT</name>
<dbReference type="SUPFAM" id="SSF48452">
    <property type="entry name" value="TPR-like"/>
    <property type="match status" value="1"/>
</dbReference>
<dbReference type="PROSITE" id="PS50005">
    <property type="entry name" value="TPR"/>
    <property type="match status" value="2"/>
</dbReference>
<dbReference type="InterPro" id="IPR019734">
    <property type="entry name" value="TPR_rpt"/>
</dbReference>
<keyword evidence="6" id="KW-1185">Reference proteome</keyword>
<dbReference type="InterPro" id="IPR024983">
    <property type="entry name" value="CHAT_dom"/>
</dbReference>
<feature type="domain" description="CHAT" evidence="4">
    <location>
        <begin position="800"/>
        <end position="1087"/>
    </location>
</feature>
<dbReference type="Pfam" id="PF12770">
    <property type="entry name" value="CHAT"/>
    <property type="match status" value="1"/>
</dbReference>
<dbReference type="EMBL" id="MDGQ01000003">
    <property type="protein sequence ID" value="OEK06683.1"/>
    <property type="molecule type" value="Genomic_DNA"/>
</dbReference>
<dbReference type="AlphaFoldDB" id="A0A1E5T5N3"/>
<evidence type="ECO:0000313" key="6">
    <source>
        <dbReference type="Proteomes" id="UP000095552"/>
    </source>
</evidence>
<feature type="signal peptide" evidence="3">
    <location>
        <begin position="1"/>
        <end position="19"/>
    </location>
</feature>
<organism evidence="5 6">
    <name type="scientific">Roseivirga misakiensis</name>
    <dbReference type="NCBI Taxonomy" id="1563681"/>
    <lineage>
        <taxon>Bacteria</taxon>
        <taxon>Pseudomonadati</taxon>
        <taxon>Bacteroidota</taxon>
        <taxon>Cytophagia</taxon>
        <taxon>Cytophagales</taxon>
        <taxon>Roseivirgaceae</taxon>
        <taxon>Roseivirga</taxon>
    </lineage>
</organism>
<dbReference type="PANTHER" id="PTHR10098:SF108">
    <property type="entry name" value="TETRATRICOPEPTIDE REPEAT PROTEIN 28"/>
    <property type="match status" value="1"/>
</dbReference>
<gene>
    <name evidence="5" type="ORF">BFP71_03190</name>
</gene>
<protein>
    <recommendedName>
        <fullName evidence="4">CHAT domain-containing protein</fullName>
    </recommendedName>
</protein>
<dbReference type="Pfam" id="PF13374">
    <property type="entry name" value="TPR_10"/>
    <property type="match status" value="1"/>
</dbReference>
<sequence length="1125" mass="127659">MINTALRFLFILFSFCSFAIIAQEQVTDPNNAIKIARELASVKQYDSASNYFQKTIQLSIEIEDNWNKTLAQAELGRNWIYQRDYEKAKEISEAVLENRGAAIRAKIIAHQNLGRLYARNPQDYDKEKYHNHKALKIASEEIPRRFSAKRKNDSLKTSNVIRGLQVLSYMHRDLRSYDSAQYYMDRIIDLSEEKQPANIYQLAYNQLDQLWLYVNQNRFSDTKIEIDRTQPLIDNLSLNTQGEFNLAANYYNLLDVYYSRTRNTDSSFAARVKQEQIISASPRIDSTQLAQLQTNMGIGYYTTGDINKAFEYEKKALKLKERVLPVDDLGFAASYKMLGIYRIDQAFAGEEATEYFREALRINLKHLGRLNPTTADAMYNLSYGLNTAGKFAESLEVEREVLDIFAEIGVGDYVKGSVLAGIATNLASLDSLQEAIFAYNELVKFSNMSKIDMSIYKVKAESGLGFCYLKMDEYDKALKHFKVAERLLVQMSGPGNSGLAAIYNGISKGLNEQNRLDEALVMIKKAIEVNSYDKLLFSIDPIPLDLLAKKQIQFVDSYVIYTQILKHRTEIEENPDFEEFWKVFNNSIEVIESSISEQTNSADVISLLSANKTLYSAGIDIQWLMDSVNIESQESLKMWQLSEKSKAINQKLKDRKRQATSPLSTDIKIQEGLTAISDQIAQYKSLAINGNDHDSVSAGLFKALQAKKEYKEKIKSDFPRDYLLKYLTDDISFNDVKVFLGPNQVILDYFIAGENLYAFVINEHGIDSFKFDWSTSLKANVSSFKKHLVNDSLNLFYQASRDIYQEIFKPLESAITGKNVIIVPDKTLWNVNFDLLLTNSGKEMPKPNDFLISKYAFSYNYSSDLLVKNVKKEESKSQVLGFSYADDNITELQVSNLRDKAKANLPGTALEVRNLAESLLGTFYFGKQASEEVFKKKASAFSVLHLALHGEVNDKDPDNSKLFFGGNGDLSDEDNTLHSFELYDMNLNAELAVLSACNTGAGKITDGEGIMSLGKAFQYAGVNSVLLSQWEVSDAVAPEIIEAFYKYLKEGQTKAEALRSAKLDFLKTSNNITSNPYYWGSFFILGSTESIDFKTSDQKWFWLLGVSLILVILIFRKRKIIRTTS</sequence>
<accession>A0A1E5T5N3</accession>
<feature type="chain" id="PRO_5009186019" description="CHAT domain-containing protein" evidence="3">
    <location>
        <begin position="20"/>
        <end position="1125"/>
    </location>
</feature>
<keyword evidence="2" id="KW-1133">Transmembrane helix</keyword>
<evidence type="ECO:0000259" key="4">
    <source>
        <dbReference type="Pfam" id="PF12770"/>
    </source>
</evidence>
<feature type="repeat" description="TPR" evidence="1">
    <location>
        <begin position="458"/>
        <end position="491"/>
    </location>
</feature>
<keyword evidence="2" id="KW-0812">Transmembrane</keyword>
<proteinExistence type="predicted"/>
<dbReference type="Proteomes" id="UP000095552">
    <property type="component" value="Unassembled WGS sequence"/>
</dbReference>
<dbReference type="PANTHER" id="PTHR10098">
    <property type="entry name" value="RAPSYN-RELATED"/>
    <property type="match status" value="1"/>
</dbReference>
<reference evidence="5 6" key="1">
    <citation type="submission" date="2016-08" db="EMBL/GenBank/DDBJ databases">
        <title>Draft genome of Fabibacter sp. strain SK-8.</title>
        <authorList>
            <person name="Wong S.-K."/>
            <person name="Hamasaki K."/>
            <person name="Yoshizawa S."/>
        </authorList>
    </citation>
    <scope>NUCLEOTIDE SEQUENCE [LARGE SCALE GENOMIC DNA]</scope>
    <source>
        <strain evidence="5 6">SK-8</strain>
    </source>
</reference>
<evidence type="ECO:0000313" key="5">
    <source>
        <dbReference type="EMBL" id="OEK06683.1"/>
    </source>
</evidence>